<name>A0A0B2W5T6_TOXCA</name>
<dbReference type="AlphaFoldDB" id="A0A0B2W5T6"/>
<accession>A0A0B2W5T6</accession>
<dbReference type="Proteomes" id="UP000031036">
    <property type="component" value="Unassembled WGS sequence"/>
</dbReference>
<protein>
    <submittedName>
        <fullName evidence="2">Uncharacterized protein</fullName>
    </submittedName>
</protein>
<feature type="compositionally biased region" description="Low complexity" evidence="1">
    <location>
        <begin position="29"/>
        <end position="39"/>
    </location>
</feature>
<gene>
    <name evidence="2" type="ORF">Tcan_15211</name>
</gene>
<feature type="compositionally biased region" description="Polar residues" evidence="1">
    <location>
        <begin position="222"/>
        <end position="231"/>
    </location>
</feature>
<feature type="region of interest" description="Disordered" evidence="1">
    <location>
        <begin position="213"/>
        <end position="248"/>
    </location>
</feature>
<proteinExistence type="predicted"/>
<evidence type="ECO:0000313" key="3">
    <source>
        <dbReference type="Proteomes" id="UP000031036"/>
    </source>
</evidence>
<comment type="caution">
    <text evidence="2">The sequence shown here is derived from an EMBL/GenBank/DDBJ whole genome shotgun (WGS) entry which is preliminary data.</text>
</comment>
<feature type="region of interest" description="Disordered" evidence="1">
    <location>
        <begin position="19"/>
        <end position="39"/>
    </location>
</feature>
<organism evidence="2 3">
    <name type="scientific">Toxocara canis</name>
    <name type="common">Canine roundworm</name>
    <dbReference type="NCBI Taxonomy" id="6265"/>
    <lineage>
        <taxon>Eukaryota</taxon>
        <taxon>Metazoa</taxon>
        <taxon>Ecdysozoa</taxon>
        <taxon>Nematoda</taxon>
        <taxon>Chromadorea</taxon>
        <taxon>Rhabditida</taxon>
        <taxon>Spirurina</taxon>
        <taxon>Ascaridomorpha</taxon>
        <taxon>Ascaridoidea</taxon>
        <taxon>Toxocaridae</taxon>
        <taxon>Toxocara</taxon>
    </lineage>
</organism>
<keyword evidence="3" id="KW-1185">Reference proteome</keyword>
<dbReference type="EMBL" id="JPKZ01000086">
    <property type="protein sequence ID" value="KHN89049.1"/>
    <property type="molecule type" value="Genomic_DNA"/>
</dbReference>
<sequence>MSERRPERRPGKAHVELLSNASEKLIPKDNNSSTDDTTISLTSSADRVLRTNNDDFMNLENMRRHGWCNADGTPWMVSRPKDEADLLRRGLVNVHGNRMPSGAPPNLPEGYFDEIELLKKRFTNKQRSISPNQEYEKNKENANRTMMCGHYGVGNDPSVENYITDAEVNTRGYKDRLGRVFYGIPLLKDPKEKATKAANVPAAQNVVVTNNRSERSIRDYNPNVQTISSEPFSLEKSSDDSSSDTSDVHNAELSMRSGIHAIDCNVGKGADCGRLRYLIQRDGRSYQLQGPHNEEVFLEFNKKGASLTSTFIGKSKSKWIGVRSKRKSKEESSSAIEI</sequence>
<reference evidence="2 3" key="1">
    <citation type="submission" date="2014-11" db="EMBL/GenBank/DDBJ databases">
        <title>Genetic blueprint of the zoonotic pathogen Toxocara canis.</title>
        <authorList>
            <person name="Zhu X.-Q."/>
            <person name="Korhonen P.K."/>
            <person name="Cai H."/>
            <person name="Young N.D."/>
            <person name="Nejsum P."/>
            <person name="von Samson-Himmelstjerna G."/>
            <person name="Boag P.R."/>
            <person name="Tan P."/>
            <person name="Li Q."/>
            <person name="Min J."/>
            <person name="Yang Y."/>
            <person name="Wang X."/>
            <person name="Fang X."/>
            <person name="Hall R.S."/>
            <person name="Hofmann A."/>
            <person name="Sternberg P.W."/>
            <person name="Jex A.R."/>
            <person name="Gasser R.B."/>
        </authorList>
    </citation>
    <scope>NUCLEOTIDE SEQUENCE [LARGE SCALE GENOMIC DNA]</scope>
    <source>
        <strain evidence="2">PN_DK_2014</strain>
    </source>
</reference>
<dbReference type="OrthoDB" id="5833226at2759"/>
<evidence type="ECO:0000256" key="1">
    <source>
        <dbReference type="SAM" id="MobiDB-lite"/>
    </source>
</evidence>
<evidence type="ECO:0000313" key="2">
    <source>
        <dbReference type="EMBL" id="KHN89049.1"/>
    </source>
</evidence>